<dbReference type="SUPFAM" id="SSF53720">
    <property type="entry name" value="ALDH-like"/>
    <property type="match status" value="1"/>
</dbReference>
<dbReference type="EMBL" id="VLNR01000039">
    <property type="protein sequence ID" value="TSE06885.1"/>
    <property type="molecule type" value="Genomic_DNA"/>
</dbReference>
<dbReference type="GO" id="GO:0003995">
    <property type="term" value="F:acyl-CoA dehydrogenase activity"/>
    <property type="evidence" value="ECO:0007669"/>
    <property type="project" value="InterPro"/>
</dbReference>
<sequence>MLLNDRIKAFSQLGKFLSQFKSTGYEKVNSVIHTNDFFDEMTHKITNAVHHNGWFTEENVLFSIQQWSNLLTEENLLDWVSHYELDEINSKTIGIIMAGNIPLVGFHDFLSVLISGHRVLVKQSSNDNQLLPLLSSYLIAIEPNFETYISFTNEKFKNFDAVIATGSNNTSRYFEHYFGNVPNIIRKNRNSIAVLTGNETTQQLEALGEDIFRYFGLGCRSVSKLMVPKGYDFDVFFRAIYPYQDIIKGAKYANNYDYNKAVYLMSNYTLLENGFLMIKEDESYGSPIATLFYETYESNESLSQKLELDKEKIQCIVGSNLPYDTVDFGKTQHPKLSDYADSIDIIEFLTKIN</sequence>
<evidence type="ECO:0000256" key="1">
    <source>
        <dbReference type="ARBA" id="ARBA00022857"/>
    </source>
</evidence>
<dbReference type="InterPro" id="IPR008670">
    <property type="entry name" value="CoA_reduct_LuxC"/>
</dbReference>
<accession>A0A554VHB1</accession>
<evidence type="ECO:0000313" key="3">
    <source>
        <dbReference type="Proteomes" id="UP000318833"/>
    </source>
</evidence>
<dbReference type="AlphaFoldDB" id="A0A554VHB1"/>
<keyword evidence="1" id="KW-0521">NADP</keyword>
<dbReference type="GO" id="GO:0008218">
    <property type="term" value="P:bioluminescence"/>
    <property type="evidence" value="ECO:0007669"/>
    <property type="project" value="InterPro"/>
</dbReference>
<dbReference type="Pfam" id="PF05893">
    <property type="entry name" value="LuxC"/>
    <property type="match status" value="1"/>
</dbReference>
<proteinExistence type="predicted"/>
<reference evidence="2 3" key="1">
    <citation type="submission" date="2019-07" db="EMBL/GenBank/DDBJ databases">
        <title>The draft genome sequence of Aquimarina algiphila M91.</title>
        <authorList>
            <person name="Meng X."/>
        </authorList>
    </citation>
    <scope>NUCLEOTIDE SEQUENCE [LARGE SCALE GENOMIC DNA]</scope>
    <source>
        <strain evidence="2 3">M91</strain>
    </source>
</reference>
<name>A0A554VHB1_9FLAO</name>
<dbReference type="Proteomes" id="UP000318833">
    <property type="component" value="Unassembled WGS sequence"/>
</dbReference>
<keyword evidence="3" id="KW-1185">Reference proteome</keyword>
<dbReference type="RefSeq" id="WP_109434900.1">
    <property type="nucleotide sequence ID" value="NZ_CANLVC010000008.1"/>
</dbReference>
<comment type="caution">
    <text evidence="2">The sequence shown here is derived from an EMBL/GenBank/DDBJ whole genome shotgun (WGS) entry which is preliminary data.</text>
</comment>
<dbReference type="InterPro" id="IPR016161">
    <property type="entry name" value="Ald_DH/histidinol_DH"/>
</dbReference>
<protein>
    <submittedName>
        <fullName evidence="2">Acyl-CoA reductase</fullName>
    </submittedName>
</protein>
<gene>
    <name evidence="2" type="ORF">FOF46_17590</name>
</gene>
<evidence type="ECO:0000313" key="2">
    <source>
        <dbReference type="EMBL" id="TSE06885.1"/>
    </source>
</evidence>
<dbReference type="OrthoDB" id="1522941at2"/>
<organism evidence="2 3">
    <name type="scientific">Aquimarina algiphila</name>
    <dbReference type="NCBI Taxonomy" id="2047982"/>
    <lineage>
        <taxon>Bacteria</taxon>
        <taxon>Pseudomonadati</taxon>
        <taxon>Bacteroidota</taxon>
        <taxon>Flavobacteriia</taxon>
        <taxon>Flavobacteriales</taxon>
        <taxon>Flavobacteriaceae</taxon>
        <taxon>Aquimarina</taxon>
    </lineage>
</organism>